<accession>A0AAQ3NYR5</accession>
<reference evidence="2 3" key="1">
    <citation type="journal article" date="2023" name="Life. Sci Alliance">
        <title>Evolutionary insights into 3D genome organization and epigenetic landscape of Vigna mungo.</title>
        <authorList>
            <person name="Junaid A."/>
            <person name="Singh B."/>
            <person name="Bhatia S."/>
        </authorList>
    </citation>
    <scope>NUCLEOTIDE SEQUENCE [LARGE SCALE GENOMIC DNA]</scope>
    <source>
        <strain evidence="2">Urdbean</strain>
    </source>
</reference>
<evidence type="ECO:0000313" key="3">
    <source>
        <dbReference type="Proteomes" id="UP001374535"/>
    </source>
</evidence>
<protein>
    <recommendedName>
        <fullName evidence="1">Retroviral polymerase SH3-like domain-containing protein</fullName>
    </recommendedName>
</protein>
<name>A0AAQ3NYR5_VIGMU</name>
<dbReference type="InterPro" id="IPR057670">
    <property type="entry name" value="SH3_retrovirus"/>
</dbReference>
<sequence>MATYVINRTPSSSNEFQTPLETLLNKVVALTNLPPHVFGCVACIRAYSKEPKQIGTLGLRCVFLGYAIHQKGYRCYHPPTKQMFISMDVVFHEQIMYFSSESALQGENHKELQTLDYNCQEYVYLEKDLLEVNCSSNDSYVDNLQSSCTNEMENEINGTSHYEVVTELDMTHLDDTPNQSSVIMDALNLVPTKKNY</sequence>
<gene>
    <name evidence="2" type="ORF">V8G54_010254</name>
</gene>
<evidence type="ECO:0000259" key="1">
    <source>
        <dbReference type="Pfam" id="PF25597"/>
    </source>
</evidence>
<dbReference type="Proteomes" id="UP001374535">
    <property type="component" value="Chromosome 3"/>
</dbReference>
<keyword evidence="3" id="KW-1185">Reference proteome</keyword>
<dbReference type="EMBL" id="CP144698">
    <property type="protein sequence ID" value="WVZ17272.1"/>
    <property type="molecule type" value="Genomic_DNA"/>
</dbReference>
<evidence type="ECO:0000313" key="2">
    <source>
        <dbReference type="EMBL" id="WVZ17272.1"/>
    </source>
</evidence>
<feature type="domain" description="Retroviral polymerase SH3-like" evidence="1">
    <location>
        <begin position="58"/>
        <end position="101"/>
    </location>
</feature>
<dbReference type="Pfam" id="PF25597">
    <property type="entry name" value="SH3_retrovirus"/>
    <property type="match status" value="1"/>
</dbReference>
<dbReference type="AlphaFoldDB" id="A0AAQ3NYR5"/>
<organism evidence="2 3">
    <name type="scientific">Vigna mungo</name>
    <name type="common">Black gram</name>
    <name type="synonym">Phaseolus mungo</name>
    <dbReference type="NCBI Taxonomy" id="3915"/>
    <lineage>
        <taxon>Eukaryota</taxon>
        <taxon>Viridiplantae</taxon>
        <taxon>Streptophyta</taxon>
        <taxon>Embryophyta</taxon>
        <taxon>Tracheophyta</taxon>
        <taxon>Spermatophyta</taxon>
        <taxon>Magnoliopsida</taxon>
        <taxon>eudicotyledons</taxon>
        <taxon>Gunneridae</taxon>
        <taxon>Pentapetalae</taxon>
        <taxon>rosids</taxon>
        <taxon>fabids</taxon>
        <taxon>Fabales</taxon>
        <taxon>Fabaceae</taxon>
        <taxon>Papilionoideae</taxon>
        <taxon>50 kb inversion clade</taxon>
        <taxon>NPAAA clade</taxon>
        <taxon>indigoferoid/millettioid clade</taxon>
        <taxon>Phaseoleae</taxon>
        <taxon>Vigna</taxon>
    </lineage>
</organism>
<proteinExistence type="predicted"/>